<evidence type="ECO:0000256" key="6">
    <source>
        <dbReference type="ARBA" id="ARBA00048576"/>
    </source>
</evidence>
<protein>
    <recommendedName>
        <fullName evidence="1 8">Acyl-homoserine-lactone synthase</fullName>
        <ecNumber evidence="1 8">2.3.1.184</ecNumber>
    </recommendedName>
    <alternativeName>
        <fullName evidence="8">Autoinducer synthesis protein</fullName>
    </alternativeName>
</protein>
<evidence type="ECO:0000256" key="5">
    <source>
        <dbReference type="ARBA" id="ARBA00022929"/>
    </source>
</evidence>
<dbReference type="Gene3D" id="3.40.630.30">
    <property type="match status" value="1"/>
</dbReference>
<dbReference type="InterPro" id="IPR018311">
    <property type="entry name" value="Autoind_synth_CS"/>
</dbReference>
<dbReference type="InterPro" id="IPR016181">
    <property type="entry name" value="Acyl_CoA_acyltransferase"/>
</dbReference>
<keyword evidence="10" id="KW-1185">Reference proteome</keyword>
<keyword evidence="5 7" id="KW-0071">Autoinducer synthesis</keyword>
<dbReference type="EMBL" id="CP146276">
    <property type="protein sequence ID" value="WWT34780.1"/>
    <property type="molecule type" value="Genomic_DNA"/>
</dbReference>
<evidence type="ECO:0000256" key="2">
    <source>
        <dbReference type="ARBA" id="ARBA00022654"/>
    </source>
</evidence>
<evidence type="ECO:0000313" key="10">
    <source>
        <dbReference type="Proteomes" id="UP001369958"/>
    </source>
</evidence>
<dbReference type="InterPro" id="IPR001690">
    <property type="entry name" value="Autoind_synthase"/>
</dbReference>
<dbReference type="PROSITE" id="PS00949">
    <property type="entry name" value="AUTOINDUCER_SYNTH_1"/>
    <property type="match status" value="1"/>
</dbReference>
<dbReference type="PANTHER" id="PTHR39322">
    <property type="entry name" value="ACYL-HOMOSERINE-LACTONE SYNTHASE"/>
    <property type="match status" value="1"/>
</dbReference>
<evidence type="ECO:0000256" key="7">
    <source>
        <dbReference type="PROSITE-ProRule" id="PRU00533"/>
    </source>
</evidence>
<evidence type="ECO:0000256" key="3">
    <source>
        <dbReference type="ARBA" id="ARBA00022679"/>
    </source>
</evidence>
<proteinExistence type="inferred from homology"/>
<comment type="catalytic activity">
    <reaction evidence="6 8">
        <text>a fatty acyl-[ACP] + S-adenosyl-L-methionine = an N-acyl-L-homoserine lactone + S-methyl-5'-thioadenosine + holo-[ACP] + H(+)</text>
        <dbReference type="Rhea" id="RHEA:10096"/>
        <dbReference type="Rhea" id="RHEA-COMP:9685"/>
        <dbReference type="Rhea" id="RHEA-COMP:14125"/>
        <dbReference type="ChEBI" id="CHEBI:15378"/>
        <dbReference type="ChEBI" id="CHEBI:17509"/>
        <dbReference type="ChEBI" id="CHEBI:55474"/>
        <dbReference type="ChEBI" id="CHEBI:59789"/>
        <dbReference type="ChEBI" id="CHEBI:64479"/>
        <dbReference type="ChEBI" id="CHEBI:138651"/>
        <dbReference type="EC" id="2.3.1.184"/>
    </reaction>
</comment>
<evidence type="ECO:0000313" key="9">
    <source>
        <dbReference type="EMBL" id="WWT34780.1"/>
    </source>
</evidence>
<dbReference type="PRINTS" id="PR01549">
    <property type="entry name" value="AUTOINDCRSYN"/>
</dbReference>
<dbReference type="Proteomes" id="UP001369958">
    <property type="component" value="Plasmid unnamed"/>
</dbReference>
<evidence type="ECO:0000256" key="4">
    <source>
        <dbReference type="ARBA" id="ARBA00022691"/>
    </source>
</evidence>
<dbReference type="Pfam" id="PF00765">
    <property type="entry name" value="Autoind_synth"/>
    <property type="match status" value="1"/>
</dbReference>
<name>A0ABZ2IBG1_9HYPH</name>
<gene>
    <name evidence="9" type="ORF">V6617_18755</name>
</gene>
<evidence type="ECO:0000256" key="8">
    <source>
        <dbReference type="RuleBase" id="RU361135"/>
    </source>
</evidence>
<organism evidence="9 10">
    <name type="scientific">Pelagibacterium nitratireducens</name>
    <dbReference type="NCBI Taxonomy" id="1046114"/>
    <lineage>
        <taxon>Bacteria</taxon>
        <taxon>Pseudomonadati</taxon>
        <taxon>Pseudomonadota</taxon>
        <taxon>Alphaproteobacteria</taxon>
        <taxon>Hyphomicrobiales</taxon>
        <taxon>Devosiaceae</taxon>
        <taxon>Pelagibacterium</taxon>
    </lineage>
</organism>
<dbReference type="SUPFAM" id="SSF55729">
    <property type="entry name" value="Acyl-CoA N-acyltransferases (Nat)"/>
    <property type="match status" value="1"/>
</dbReference>
<geneLocation type="plasmid" evidence="9 10">
    <name>unnamed</name>
</geneLocation>
<dbReference type="PANTHER" id="PTHR39322:SF1">
    <property type="entry name" value="ISOVALERYL-HOMOSERINE LACTONE SYNTHASE"/>
    <property type="match status" value="1"/>
</dbReference>
<sequence length="209" mass="22799">MQAFAIRGTTSDTNERALLTQMHVLRTRVFKDRLGWDVKVRNGQEFDEYDALNPIYLVLCDGRSQVIGCARLLPSTGPTMLAGTFRFLLGDSPVPKSRTIVESSRFCVETSSSTATSASGLREATLALLAGVIELARSNGFDQIVTVTDTRFERVLKRAAWPLERLSPPHPVGNTIAVAGTLMADLASFNRVKPDSYRGLLPSAKEIAA</sequence>
<comment type="similarity">
    <text evidence="7 8">Belongs to the autoinducer synthase family.</text>
</comment>
<dbReference type="RefSeq" id="WP_338610884.1">
    <property type="nucleotide sequence ID" value="NZ_CP146276.1"/>
</dbReference>
<dbReference type="PROSITE" id="PS51187">
    <property type="entry name" value="AUTOINDUCER_SYNTH_2"/>
    <property type="match status" value="1"/>
</dbReference>
<keyword evidence="4 8" id="KW-0949">S-adenosyl-L-methionine</keyword>
<dbReference type="EC" id="2.3.1.184" evidence="1 8"/>
<evidence type="ECO:0000256" key="1">
    <source>
        <dbReference type="ARBA" id="ARBA00012340"/>
    </source>
</evidence>
<accession>A0ABZ2IBG1</accession>
<keyword evidence="9" id="KW-0614">Plasmid</keyword>
<keyword evidence="3 8" id="KW-0808">Transferase</keyword>
<keyword evidence="2 7" id="KW-0673">Quorum sensing</keyword>
<reference evidence="9 10" key="1">
    <citation type="submission" date="2024-02" db="EMBL/GenBank/DDBJ databases">
        <title>Complete genome sequence of Pelagibacterium nitratireducens ZH15.</title>
        <authorList>
            <person name="Zhao L.H."/>
        </authorList>
    </citation>
    <scope>NUCLEOTIDE SEQUENCE [LARGE SCALE GENOMIC DNA]</scope>
    <source>
        <strain evidence="9 10">ZH15</strain>
        <plasmid evidence="9 10">unnamed</plasmid>
    </source>
</reference>